<keyword evidence="5 6" id="KW-0472">Membrane</keyword>
<gene>
    <name evidence="7" type="ORF">RP75_14195</name>
</gene>
<keyword evidence="3 6" id="KW-0812">Transmembrane</keyword>
<dbReference type="EMBL" id="JWIT01000008">
    <property type="protein sequence ID" value="KJF72723.1"/>
    <property type="molecule type" value="Genomic_DNA"/>
</dbReference>
<accession>A0ABR5D6N2</accession>
<feature type="transmembrane region" description="Helical" evidence="6">
    <location>
        <begin position="136"/>
        <end position="154"/>
    </location>
</feature>
<evidence type="ECO:0000313" key="8">
    <source>
        <dbReference type="Proteomes" id="UP000032564"/>
    </source>
</evidence>
<dbReference type="Proteomes" id="UP000032564">
    <property type="component" value="Unassembled WGS sequence"/>
</dbReference>
<feature type="transmembrane region" description="Helical" evidence="6">
    <location>
        <begin position="105"/>
        <end position="129"/>
    </location>
</feature>
<dbReference type="PANTHER" id="PTHR32196:SF72">
    <property type="entry name" value="RIBOSE IMPORT PERMEASE PROTEIN RBSC"/>
    <property type="match status" value="1"/>
</dbReference>
<feature type="transmembrane region" description="Helical" evidence="6">
    <location>
        <begin position="284"/>
        <end position="304"/>
    </location>
</feature>
<evidence type="ECO:0000256" key="4">
    <source>
        <dbReference type="ARBA" id="ARBA00022989"/>
    </source>
</evidence>
<keyword evidence="4 6" id="KW-1133">Transmembrane helix</keyword>
<evidence type="ECO:0000256" key="2">
    <source>
        <dbReference type="ARBA" id="ARBA00022475"/>
    </source>
</evidence>
<protein>
    <submittedName>
        <fullName evidence="7">ABC transporter permease</fullName>
    </submittedName>
</protein>
<dbReference type="CDD" id="cd06579">
    <property type="entry name" value="TM_PBP1_transp_AraH_like"/>
    <property type="match status" value="1"/>
</dbReference>
<evidence type="ECO:0000256" key="1">
    <source>
        <dbReference type="ARBA" id="ARBA00004651"/>
    </source>
</evidence>
<feature type="transmembrane region" description="Helical" evidence="6">
    <location>
        <begin position="24"/>
        <end position="44"/>
    </location>
</feature>
<reference evidence="7 8" key="1">
    <citation type="submission" date="2014-12" db="EMBL/GenBank/DDBJ databases">
        <authorList>
            <person name="Kuzmanovic N."/>
            <person name="Pulawska J."/>
            <person name="Obradovic A."/>
        </authorList>
    </citation>
    <scope>NUCLEOTIDE SEQUENCE [LARGE SCALE GENOMIC DNA]</scope>
    <source>
        <strain evidence="7 8">KFB 330</strain>
    </source>
</reference>
<feature type="transmembrane region" description="Helical" evidence="6">
    <location>
        <begin position="310"/>
        <end position="329"/>
    </location>
</feature>
<evidence type="ECO:0000313" key="7">
    <source>
        <dbReference type="EMBL" id="KJF72723.1"/>
    </source>
</evidence>
<name>A0ABR5D6N2_9HYPH</name>
<dbReference type="Pfam" id="PF02653">
    <property type="entry name" value="BPD_transp_2"/>
    <property type="match status" value="1"/>
</dbReference>
<proteinExistence type="predicted"/>
<evidence type="ECO:0000256" key="5">
    <source>
        <dbReference type="ARBA" id="ARBA00023136"/>
    </source>
</evidence>
<comment type="subcellular location">
    <subcellularLocation>
        <location evidence="1">Cell membrane</location>
        <topology evidence="1">Multi-pass membrane protein</topology>
    </subcellularLocation>
</comment>
<evidence type="ECO:0000256" key="6">
    <source>
        <dbReference type="SAM" id="Phobius"/>
    </source>
</evidence>
<evidence type="ECO:0000256" key="3">
    <source>
        <dbReference type="ARBA" id="ARBA00022692"/>
    </source>
</evidence>
<feature type="transmembrane region" description="Helical" evidence="6">
    <location>
        <begin position="50"/>
        <end position="71"/>
    </location>
</feature>
<comment type="caution">
    <text evidence="7">The sequence shown here is derived from an EMBL/GenBank/DDBJ whole genome shotgun (WGS) entry which is preliminary data.</text>
</comment>
<feature type="transmembrane region" description="Helical" evidence="6">
    <location>
        <begin position="174"/>
        <end position="200"/>
    </location>
</feature>
<keyword evidence="2" id="KW-1003">Cell membrane</keyword>
<dbReference type="InterPro" id="IPR001851">
    <property type="entry name" value="ABC_transp_permease"/>
</dbReference>
<keyword evidence="8" id="KW-1185">Reference proteome</keyword>
<dbReference type="PANTHER" id="PTHR32196">
    <property type="entry name" value="ABC TRANSPORTER PERMEASE PROTEIN YPHD-RELATED-RELATED"/>
    <property type="match status" value="1"/>
</dbReference>
<sequence>MTAATATTTIIPVDEGSRIRWADLAPFIALAVIVLIGALVNSNFVASANLINVVTRSAFVAIIVVGATFVISSGGLDLSVGSMMAFVTGIMIMVMNHLAPSFGGWAIPMGAGVALVVGALCGLFNGLIVTVGRIEPFIVTLGTMGIFRAFITFMTNGGSLPIDRGLRDAYRPVYFGSIFGIPYPVLITFVVVMIGAFLLYKTKYGRRLTSAGSNVEVARFSGVNVAAVRTGAYVIQGICVAIAAICYVPRLGAATPTTGQLWELQVITAVVIGGTLLRGGRGRIGGTVAGALILEVIANVMVLSDMVSEYLVAAVQGAIIIIAMLAHRFTANR</sequence>
<dbReference type="RefSeq" id="WP_045019468.1">
    <property type="nucleotide sequence ID" value="NZ_CP166105.1"/>
</dbReference>
<organism evidence="7 8">
    <name type="scientific">Agrobacterium arsenijevicii</name>
    <dbReference type="NCBI Taxonomy" id="1585697"/>
    <lineage>
        <taxon>Bacteria</taxon>
        <taxon>Pseudomonadati</taxon>
        <taxon>Pseudomonadota</taxon>
        <taxon>Alphaproteobacteria</taxon>
        <taxon>Hyphomicrobiales</taxon>
        <taxon>Rhizobiaceae</taxon>
        <taxon>Rhizobium/Agrobacterium group</taxon>
        <taxon>Agrobacterium</taxon>
    </lineage>
</organism>